<dbReference type="FunFam" id="3.30.200.20:FF:000077">
    <property type="entry name" value="Putative Serine/threonine-protein kinase/endoribonuclease IRE1"/>
    <property type="match status" value="1"/>
</dbReference>
<keyword evidence="19" id="KW-1185">Reference proteome</keyword>
<evidence type="ECO:0000256" key="11">
    <source>
        <dbReference type="ARBA" id="ARBA00023136"/>
    </source>
</evidence>
<evidence type="ECO:0000256" key="13">
    <source>
        <dbReference type="ARBA" id="ARBA00048977"/>
    </source>
</evidence>
<name>A0A8E2EQ28_9PEZI</name>
<dbReference type="InterPro" id="IPR010513">
    <property type="entry name" value="KEN_dom"/>
</dbReference>
<dbReference type="GO" id="GO:0006397">
    <property type="term" value="P:mRNA processing"/>
    <property type="evidence" value="ECO:0007669"/>
    <property type="project" value="InterPro"/>
</dbReference>
<evidence type="ECO:0000256" key="7">
    <source>
        <dbReference type="ARBA" id="ARBA00022741"/>
    </source>
</evidence>
<dbReference type="GO" id="GO:0036498">
    <property type="term" value="P:IRE1-mediated unfolded protein response"/>
    <property type="evidence" value="ECO:0007669"/>
    <property type="project" value="UniProtKB-ARBA"/>
</dbReference>
<dbReference type="InterPro" id="IPR011009">
    <property type="entry name" value="Kinase-like_dom_sf"/>
</dbReference>
<dbReference type="GO" id="GO:0004674">
    <property type="term" value="F:protein serine/threonine kinase activity"/>
    <property type="evidence" value="ECO:0007669"/>
    <property type="project" value="UniProtKB-KW"/>
</dbReference>
<feature type="compositionally biased region" description="Low complexity" evidence="14">
    <location>
        <begin position="905"/>
        <end position="921"/>
    </location>
</feature>
<feature type="domain" description="KEN" evidence="17">
    <location>
        <begin position="1011"/>
        <end position="1145"/>
    </location>
</feature>
<dbReference type="Proteomes" id="UP000250140">
    <property type="component" value="Unassembled WGS sequence"/>
</dbReference>
<dbReference type="Pfam" id="PF00069">
    <property type="entry name" value="Pkinase"/>
    <property type="match status" value="1"/>
</dbReference>
<keyword evidence="10" id="KW-1133">Transmembrane helix</keyword>
<comment type="catalytic activity">
    <reaction evidence="12">
        <text>L-threonyl-[protein] + ATP = O-phospho-L-threonyl-[protein] + ADP + H(+)</text>
        <dbReference type="Rhea" id="RHEA:46608"/>
        <dbReference type="Rhea" id="RHEA-COMP:11060"/>
        <dbReference type="Rhea" id="RHEA-COMP:11605"/>
        <dbReference type="ChEBI" id="CHEBI:15378"/>
        <dbReference type="ChEBI" id="CHEBI:30013"/>
        <dbReference type="ChEBI" id="CHEBI:30616"/>
        <dbReference type="ChEBI" id="CHEBI:61977"/>
        <dbReference type="ChEBI" id="CHEBI:456216"/>
        <dbReference type="EC" id="2.7.11.1"/>
    </reaction>
    <physiologicalReaction direction="left-to-right" evidence="12">
        <dbReference type="Rhea" id="RHEA:46609"/>
    </physiologicalReaction>
</comment>
<feature type="region of interest" description="Disordered" evidence="14">
    <location>
        <begin position="562"/>
        <end position="691"/>
    </location>
</feature>
<organism evidence="18 19">
    <name type="scientific">Glonium stellatum</name>
    <dbReference type="NCBI Taxonomy" id="574774"/>
    <lineage>
        <taxon>Eukaryota</taxon>
        <taxon>Fungi</taxon>
        <taxon>Dikarya</taxon>
        <taxon>Ascomycota</taxon>
        <taxon>Pezizomycotina</taxon>
        <taxon>Dothideomycetes</taxon>
        <taxon>Pleosporomycetidae</taxon>
        <taxon>Gloniales</taxon>
        <taxon>Gloniaceae</taxon>
        <taxon>Glonium</taxon>
    </lineage>
</organism>
<keyword evidence="4" id="KW-0808">Transferase</keyword>
<dbReference type="SMART" id="SM00580">
    <property type="entry name" value="PUG"/>
    <property type="match status" value="1"/>
</dbReference>
<dbReference type="InterPro" id="IPR018391">
    <property type="entry name" value="PQQ_b-propeller_rpt"/>
</dbReference>
<evidence type="ECO:0000259" key="16">
    <source>
        <dbReference type="PROSITE" id="PS50011"/>
    </source>
</evidence>
<dbReference type="Gene3D" id="1.20.1440.180">
    <property type="entry name" value="KEN domain"/>
    <property type="match status" value="1"/>
</dbReference>
<dbReference type="Gene3D" id="1.10.510.10">
    <property type="entry name" value="Transferase(Phosphotransferase) domain 1"/>
    <property type="match status" value="1"/>
</dbReference>
<feature type="region of interest" description="Disordered" evidence="14">
    <location>
        <begin position="900"/>
        <end position="921"/>
    </location>
</feature>
<dbReference type="PROSITE" id="PS51392">
    <property type="entry name" value="KEN"/>
    <property type="match status" value="1"/>
</dbReference>
<dbReference type="InterPro" id="IPR045133">
    <property type="entry name" value="IRE1/2-like"/>
</dbReference>
<feature type="compositionally biased region" description="Basic residues" evidence="14">
    <location>
        <begin position="642"/>
        <end position="659"/>
    </location>
</feature>
<dbReference type="InterPro" id="IPR008271">
    <property type="entry name" value="Ser/Thr_kinase_AS"/>
</dbReference>
<sequence>MPRRRPPGAGPGISTTLFTLLFVFPLIATAAQQQQPPHNGYRGSPREDALVDTITPQRHSKVEQDRLGNSPKRSRHTPIISQNERAIATLSSAPAAFNAAVRAPPARSAASPSGGLSSRHRARSLQDWEVEDFVLLATVDGHIHARDRSTGKEIWDLDAGRPMVETIYHQKNDSADNKNPQDRAFMWIVEPIENGNLYVLTPGPYPVLQNLGLTIKQLAEEHSPYSSNDPPVVYTAEKRNVMYVLDARTGTVLKRFSSGGSAVINAESCEPQVTGFESTKQRECKGIFNLGQTEYIISIQNEATGEDICTIKYFEWTPNNRDRDLHGQYLSTMDNKYVYSKYDGTIFALDHTLHRKIYPQRPVYTRKFSSPVVRVFDVARPYDDDTSEPALIILPQPAGPATSEDGVQDVWINCTETGSWYAMSESSYPAVTDGAARALCYSPEWSGDMLAWGGTHYLPDKMGLVGVHSLSYDHERRADVPTISAPVDEPQPIDEPEKEASHDTLYHTITPKSKSAWWPLIITILALTLSLGSYGYAKPTTFGFGKKTLTRVETPLVPVPSVEAEPPVVEDKLPPEADERKVRFAVPEDEQDGDALSRTSTLDQSPIDTNSSAHEGLTQQATEEAEGETVVDPANPSETPKPKKKAHRGQRGGRKKKKVSKEEDDVNRAVEAAKQLDPQRPLQPDELTVSGEGMQDVSNIKKIGKLTIDFDHVLGNGSGGTFVFEGKWNERDVAVKRMLPQYFGLAEQEVKLLQESDLHPNVIRYFDDEKDEHFLYIAVELCQASLWDLYRDGRPGDDRTEDQLRLVNEINSDVPRALYQLALGLNHLHSLRIIHRDIKPQNILIAYPQKNQKNGPRLVISDFGLCKTLPDNVSTLIGTTGNAGTVGWKAPELILQPKEFEARQSSTSHSRDSSSSSDPVSQGVKRAVDVFSLGCVFFYVLTNGSHPFDDDEGWMQIRELNIKKNKANFSHLSLGDDSEEPIQLISWMLANKPEDRPTALQVMQHPFFWPAEKRLNFLCDCSDHWEREPRDPPSHHLNILEDFSYTVLDKKRDFLAKLDRKFIESLGKQRKYTGDRMLDLLRALRNKKNHYEDMDETVKAKVGPLPHGYLRYWTTKFPKLLMACYDAVFDCGLQNEPRFRPYFEG</sequence>
<evidence type="ECO:0000256" key="4">
    <source>
        <dbReference type="ARBA" id="ARBA00022679"/>
    </source>
</evidence>
<evidence type="ECO:0000313" key="18">
    <source>
        <dbReference type="EMBL" id="OCL02535.1"/>
    </source>
</evidence>
<proteinExistence type="predicted"/>
<keyword evidence="11" id="KW-0472">Membrane</keyword>
<dbReference type="SUPFAM" id="SSF50998">
    <property type="entry name" value="Quinoprotein alcohol dehydrogenase-like"/>
    <property type="match status" value="1"/>
</dbReference>
<keyword evidence="6 15" id="KW-0732">Signal</keyword>
<feature type="domain" description="Protein kinase" evidence="16">
    <location>
        <begin position="708"/>
        <end position="1008"/>
    </location>
</feature>
<keyword evidence="3" id="KW-0723">Serine/threonine-protein kinase</keyword>
<dbReference type="OrthoDB" id="63989at2759"/>
<dbReference type="EMBL" id="KV750932">
    <property type="protein sequence ID" value="OCL02535.1"/>
    <property type="molecule type" value="Genomic_DNA"/>
</dbReference>
<dbReference type="InterPro" id="IPR000719">
    <property type="entry name" value="Prot_kinase_dom"/>
</dbReference>
<comment type="subcellular location">
    <subcellularLocation>
        <location evidence="1">Membrane</location>
        <topology evidence="1">Single-pass type I membrane protein</topology>
    </subcellularLocation>
</comment>
<evidence type="ECO:0000256" key="5">
    <source>
        <dbReference type="ARBA" id="ARBA00022692"/>
    </source>
</evidence>
<dbReference type="SMART" id="SM00220">
    <property type="entry name" value="S_TKc"/>
    <property type="match status" value="1"/>
</dbReference>
<evidence type="ECO:0000256" key="6">
    <source>
        <dbReference type="ARBA" id="ARBA00022729"/>
    </source>
</evidence>
<evidence type="ECO:0000256" key="10">
    <source>
        <dbReference type="ARBA" id="ARBA00022989"/>
    </source>
</evidence>
<dbReference type="GO" id="GO:0070059">
    <property type="term" value="P:intrinsic apoptotic signaling pathway in response to endoplasmic reticulum stress"/>
    <property type="evidence" value="ECO:0007669"/>
    <property type="project" value="TreeGrafter"/>
</dbReference>
<reference evidence="18 19" key="1">
    <citation type="journal article" date="2016" name="Nat. Commun.">
        <title>Ectomycorrhizal ecology is imprinted in the genome of the dominant symbiotic fungus Cenococcum geophilum.</title>
        <authorList>
            <consortium name="DOE Joint Genome Institute"/>
            <person name="Peter M."/>
            <person name="Kohler A."/>
            <person name="Ohm R.A."/>
            <person name="Kuo A."/>
            <person name="Krutzmann J."/>
            <person name="Morin E."/>
            <person name="Arend M."/>
            <person name="Barry K.W."/>
            <person name="Binder M."/>
            <person name="Choi C."/>
            <person name="Clum A."/>
            <person name="Copeland A."/>
            <person name="Grisel N."/>
            <person name="Haridas S."/>
            <person name="Kipfer T."/>
            <person name="LaButti K."/>
            <person name="Lindquist E."/>
            <person name="Lipzen A."/>
            <person name="Maire R."/>
            <person name="Meier B."/>
            <person name="Mihaltcheva S."/>
            <person name="Molinier V."/>
            <person name="Murat C."/>
            <person name="Poggeler S."/>
            <person name="Quandt C.A."/>
            <person name="Sperisen C."/>
            <person name="Tritt A."/>
            <person name="Tisserant E."/>
            <person name="Crous P.W."/>
            <person name="Henrissat B."/>
            <person name="Nehls U."/>
            <person name="Egli S."/>
            <person name="Spatafora J.W."/>
            <person name="Grigoriev I.V."/>
            <person name="Martin F.M."/>
        </authorList>
    </citation>
    <scope>NUCLEOTIDE SEQUENCE [LARGE SCALE GENOMIC DNA]</scope>
    <source>
        <strain evidence="18 19">CBS 207.34</strain>
    </source>
</reference>
<dbReference type="AlphaFoldDB" id="A0A8E2EQ28"/>
<evidence type="ECO:0000256" key="9">
    <source>
        <dbReference type="ARBA" id="ARBA00022840"/>
    </source>
</evidence>
<keyword evidence="8" id="KW-0418">Kinase</keyword>
<feature type="region of interest" description="Disordered" evidence="14">
    <location>
        <begin position="53"/>
        <end position="76"/>
    </location>
</feature>
<dbReference type="PROSITE" id="PS00108">
    <property type="entry name" value="PROTEIN_KINASE_ST"/>
    <property type="match status" value="1"/>
</dbReference>
<dbReference type="PROSITE" id="PS50011">
    <property type="entry name" value="PROTEIN_KINASE_DOM"/>
    <property type="match status" value="1"/>
</dbReference>
<dbReference type="SMART" id="SM00564">
    <property type="entry name" value="PQQ"/>
    <property type="match status" value="2"/>
</dbReference>
<keyword evidence="5" id="KW-0812">Transmembrane</keyword>
<gene>
    <name evidence="18" type="ORF">AOQ84DRAFT_392905</name>
</gene>
<dbReference type="Gene3D" id="3.30.200.20">
    <property type="entry name" value="Phosphorylase Kinase, domain 1"/>
    <property type="match status" value="1"/>
</dbReference>
<dbReference type="GO" id="GO:1990604">
    <property type="term" value="C:IRE1-TRAF2-ASK1 complex"/>
    <property type="evidence" value="ECO:0007669"/>
    <property type="project" value="TreeGrafter"/>
</dbReference>
<dbReference type="PANTHER" id="PTHR13954">
    <property type="entry name" value="IRE1-RELATED"/>
    <property type="match status" value="1"/>
</dbReference>
<evidence type="ECO:0000256" key="8">
    <source>
        <dbReference type="ARBA" id="ARBA00022777"/>
    </source>
</evidence>
<evidence type="ECO:0000256" key="1">
    <source>
        <dbReference type="ARBA" id="ARBA00004479"/>
    </source>
</evidence>
<dbReference type="InterPro" id="IPR011047">
    <property type="entry name" value="Quinoprotein_ADH-like_sf"/>
</dbReference>
<keyword evidence="9" id="KW-0067">ATP-binding</keyword>
<dbReference type="GO" id="GO:0004521">
    <property type="term" value="F:RNA endonuclease activity"/>
    <property type="evidence" value="ECO:0007669"/>
    <property type="project" value="InterPro"/>
</dbReference>
<dbReference type="InterPro" id="IPR015943">
    <property type="entry name" value="WD40/YVTN_repeat-like_dom_sf"/>
</dbReference>
<evidence type="ECO:0000256" key="12">
    <source>
        <dbReference type="ARBA" id="ARBA00048659"/>
    </source>
</evidence>
<comment type="catalytic activity">
    <reaction evidence="13">
        <text>L-seryl-[protein] + ATP = O-phospho-L-seryl-[protein] + ADP + H(+)</text>
        <dbReference type="Rhea" id="RHEA:17989"/>
        <dbReference type="Rhea" id="RHEA-COMP:9863"/>
        <dbReference type="Rhea" id="RHEA-COMP:11604"/>
        <dbReference type="ChEBI" id="CHEBI:15378"/>
        <dbReference type="ChEBI" id="CHEBI:29999"/>
        <dbReference type="ChEBI" id="CHEBI:30616"/>
        <dbReference type="ChEBI" id="CHEBI:83421"/>
        <dbReference type="ChEBI" id="CHEBI:456216"/>
        <dbReference type="EC" id="2.7.11.1"/>
    </reaction>
    <physiologicalReaction direction="left-to-right" evidence="13">
        <dbReference type="Rhea" id="RHEA:17990"/>
    </physiologicalReaction>
</comment>
<dbReference type="Pfam" id="PF06479">
    <property type="entry name" value="Ribonuc_2-5A"/>
    <property type="match status" value="1"/>
</dbReference>
<feature type="compositionally biased region" description="Polar residues" evidence="14">
    <location>
        <begin position="597"/>
        <end position="613"/>
    </location>
</feature>
<feature type="compositionally biased region" description="Basic and acidic residues" evidence="14">
    <location>
        <begin position="569"/>
        <end position="582"/>
    </location>
</feature>
<feature type="chain" id="PRO_5034247348" description="non-specific serine/threonine protein kinase" evidence="15">
    <location>
        <begin position="34"/>
        <end position="1145"/>
    </location>
</feature>
<evidence type="ECO:0000256" key="14">
    <source>
        <dbReference type="SAM" id="MobiDB-lite"/>
    </source>
</evidence>
<dbReference type="PANTHER" id="PTHR13954:SF6">
    <property type="entry name" value="NON-SPECIFIC SERINE_THREONINE PROTEIN KINASE"/>
    <property type="match status" value="1"/>
</dbReference>
<evidence type="ECO:0000313" key="19">
    <source>
        <dbReference type="Proteomes" id="UP000250140"/>
    </source>
</evidence>
<accession>A0A8E2EQ28</accession>
<keyword evidence="7" id="KW-0547">Nucleotide-binding</keyword>
<feature type="signal peptide" evidence="15">
    <location>
        <begin position="1"/>
        <end position="33"/>
    </location>
</feature>
<dbReference type="InterPro" id="IPR038357">
    <property type="entry name" value="KEN_sf"/>
</dbReference>
<protein>
    <recommendedName>
        <fullName evidence="2">non-specific serine/threonine protein kinase</fullName>
        <ecNumber evidence="2">2.7.11.1</ecNumber>
    </recommendedName>
</protein>
<dbReference type="GO" id="GO:0005524">
    <property type="term" value="F:ATP binding"/>
    <property type="evidence" value="ECO:0007669"/>
    <property type="project" value="UniProtKB-KW"/>
</dbReference>
<dbReference type="SUPFAM" id="SSF56112">
    <property type="entry name" value="Protein kinase-like (PK-like)"/>
    <property type="match status" value="1"/>
</dbReference>
<dbReference type="Gene3D" id="2.130.10.10">
    <property type="entry name" value="YVTN repeat-like/Quinoprotein amine dehydrogenase"/>
    <property type="match status" value="1"/>
</dbReference>
<evidence type="ECO:0000256" key="15">
    <source>
        <dbReference type="SAM" id="SignalP"/>
    </source>
</evidence>
<evidence type="ECO:0000259" key="17">
    <source>
        <dbReference type="PROSITE" id="PS51392"/>
    </source>
</evidence>
<dbReference type="EC" id="2.7.11.1" evidence="2"/>
<evidence type="ECO:0000256" key="3">
    <source>
        <dbReference type="ARBA" id="ARBA00022527"/>
    </source>
</evidence>
<evidence type="ECO:0000256" key="2">
    <source>
        <dbReference type="ARBA" id="ARBA00012513"/>
    </source>
</evidence>
<dbReference type="CDD" id="cd10422">
    <property type="entry name" value="RNase_Ire1"/>
    <property type="match status" value="1"/>
</dbReference>
<dbReference type="GO" id="GO:0051082">
    <property type="term" value="F:unfolded protein binding"/>
    <property type="evidence" value="ECO:0007669"/>
    <property type="project" value="TreeGrafter"/>
</dbReference>
<dbReference type="CDD" id="cd09769">
    <property type="entry name" value="Luminal_IRE1"/>
    <property type="match status" value="1"/>
</dbReference>